<evidence type="ECO:0000313" key="2">
    <source>
        <dbReference type="Proteomes" id="UP001149090"/>
    </source>
</evidence>
<evidence type="ECO:0000313" key="1">
    <source>
        <dbReference type="EMBL" id="KAJ5066351.1"/>
    </source>
</evidence>
<comment type="caution">
    <text evidence="1">The sequence shown here is derived from an EMBL/GenBank/DDBJ whole genome shotgun (WGS) entry which is preliminary data.</text>
</comment>
<proteinExistence type="predicted"/>
<organism evidence="1 2">
    <name type="scientific">Anaeramoeba ignava</name>
    <name type="common">Anaerobic marine amoeba</name>
    <dbReference type="NCBI Taxonomy" id="1746090"/>
    <lineage>
        <taxon>Eukaryota</taxon>
        <taxon>Metamonada</taxon>
        <taxon>Anaeramoebidae</taxon>
        <taxon>Anaeramoeba</taxon>
    </lineage>
</organism>
<keyword evidence="2" id="KW-1185">Reference proteome</keyword>
<gene>
    <name evidence="1" type="ORF">M0811_13730</name>
</gene>
<reference evidence="1" key="1">
    <citation type="submission" date="2022-10" db="EMBL/GenBank/DDBJ databases">
        <title>Novel sulphate-reducing endosymbionts in the free-living metamonad Anaeramoeba.</title>
        <authorList>
            <person name="Jerlstrom-Hultqvist J."/>
            <person name="Cepicka I."/>
            <person name="Gallot-Lavallee L."/>
            <person name="Salas-Leiva D."/>
            <person name="Curtis B.A."/>
            <person name="Zahonova K."/>
            <person name="Pipaliya S."/>
            <person name="Dacks J."/>
            <person name="Roger A.J."/>
        </authorList>
    </citation>
    <scope>NUCLEOTIDE SEQUENCE</scope>
    <source>
        <strain evidence="1">BMAN</strain>
    </source>
</reference>
<name>A0A9Q0L598_ANAIG</name>
<dbReference type="EMBL" id="JAPDFW010000146">
    <property type="protein sequence ID" value="KAJ5066351.1"/>
    <property type="molecule type" value="Genomic_DNA"/>
</dbReference>
<sequence length="133" mass="15456">MNQPITVKEGNIYANYYSICAKQGYGDFKEGNIYTNYYSICAKQGYEDFSYEEIRLDNNRNTNEDENSNQNTNITSLFGNLNLNSNQNSILNQNPITVKEGNIYANYYSICAKQGYEDRSYEEIRLENNRNTN</sequence>
<accession>A0A9Q0L598</accession>
<protein>
    <submittedName>
        <fullName evidence="1">Nuclear pore complex protein nup98a-like</fullName>
    </submittedName>
</protein>
<dbReference type="AlphaFoldDB" id="A0A9Q0L598"/>
<dbReference type="Proteomes" id="UP001149090">
    <property type="component" value="Unassembled WGS sequence"/>
</dbReference>